<accession>A0A8J7WB39</accession>
<dbReference type="RefSeq" id="WP_212536250.1">
    <property type="nucleotide sequence ID" value="NZ_JAGTUU010000003.1"/>
</dbReference>
<evidence type="ECO:0000313" key="3">
    <source>
        <dbReference type="Proteomes" id="UP000681356"/>
    </source>
</evidence>
<protein>
    <submittedName>
        <fullName evidence="2">DUF5333 domain-containing protein</fullName>
    </submittedName>
</protein>
<feature type="chain" id="PRO_5035247303" evidence="1">
    <location>
        <begin position="20"/>
        <end position="130"/>
    </location>
</feature>
<dbReference type="EMBL" id="JAGTUU010000003">
    <property type="protein sequence ID" value="MBS0124295.1"/>
    <property type="molecule type" value="Genomic_DNA"/>
</dbReference>
<name>A0A8J7WB39_9RHOB</name>
<organism evidence="2 3">
    <name type="scientific">Thetidibacter halocola</name>
    <dbReference type="NCBI Taxonomy" id="2827239"/>
    <lineage>
        <taxon>Bacteria</taxon>
        <taxon>Pseudomonadati</taxon>
        <taxon>Pseudomonadota</taxon>
        <taxon>Alphaproteobacteria</taxon>
        <taxon>Rhodobacterales</taxon>
        <taxon>Roseobacteraceae</taxon>
        <taxon>Thetidibacter</taxon>
    </lineage>
</organism>
<dbReference type="Pfam" id="PF17267">
    <property type="entry name" value="DUF5333"/>
    <property type="match status" value="1"/>
</dbReference>
<comment type="caution">
    <text evidence="2">The sequence shown here is derived from an EMBL/GenBank/DDBJ whole genome shotgun (WGS) entry which is preliminary data.</text>
</comment>
<dbReference type="Proteomes" id="UP000681356">
    <property type="component" value="Unassembled WGS sequence"/>
</dbReference>
<proteinExistence type="predicted"/>
<evidence type="ECO:0000313" key="2">
    <source>
        <dbReference type="EMBL" id="MBS0124295.1"/>
    </source>
</evidence>
<feature type="signal peptide" evidence="1">
    <location>
        <begin position="1"/>
        <end position="19"/>
    </location>
</feature>
<keyword evidence="3" id="KW-1185">Reference proteome</keyword>
<keyword evidence="1" id="KW-0732">Signal</keyword>
<reference evidence="2" key="1">
    <citation type="submission" date="2021-04" db="EMBL/GenBank/DDBJ databases">
        <authorList>
            <person name="Yoon J."/>
        </authorList>
    </citation>
    <scope>NUCLEOTIDE SEQUENCE</scope>
    <source>
        <strain evidence="2">KMU-90</strain>
    </source>
</reference>
<dbReference type="AlphaFoldDB" id="A0A8J7WB39"/>
<evidence type="ECO:0000256" key="1">
    <source>
        <dbReference type="SAM" id="SignalP"/>
    </source>
</evidence>
<gene>
    <name evidence="2" type="ORF">KB874_09105</name>
</gene>
<dbReference type="InterPro" id="IPR020349">
    <property type="entry name" value="Uncharacterised_14.7kDa"/>
</dbReference>
<sequence>MRLVPTVLLCAALALPAAAKPPLRDVAEIDNALMAIAIADEIRKTCDGINARLILAYTTINALKSRAESLGYTEDEIDAYVTSKSEKDRMRAKATAYLASKGVDAKDKGELCAFGKAEIASDSAIGRLLR</sequence>